<name>A0A0H2M9S8_VARPD</name>
<protein>
    <recommendedName>
        <fullName evidence="4">DUF5666 domain-containing protein</fullName>
    </recommendedName>
</protein>
<evidence type="ECO:0000313" key="2">
    <source>
        <dbReference type="EMBL" id="KLN57402.1"/>
    </source>
</evidence>
<keyword evidence="3" id="KW-1185">Reference proteome</keyword>
<reference evidence="2 3" key="1">
    <citation type="submission" date="2015-03" db="EMBL/GenBank/DDBJ databases">
        <title>Genome sequence of Variovorax paradoxus TBEA6.</title>
        <authorList>
            <person name="Poehlein A."/>
            <person name="Schuldes J."/>
            <person name="Wuebbeler J.H."/>
            <person name="Hiessl S."/>
            <person name="Steinbuechel A."/>
            <person name="Daniel R."/>
        </authorList>
    </citation>
    <scope>NUCLEOTIDE SEQUENCE [LARGE SCALE GENOMIC DNA]</scope>
    <source>
        <strain evidence="2 3">TBEA6</strain>
    </source>
</reference>
<keyword evidence="1" id="KW-0732">Signal</keyword>
<dbReference type="EMBL" id="JZWI01000007">
    <property type="protein sequence ID" value="KLN57402.1"/>
    <property type="molecule type" value="Genomic_DNA"/>
</dbReference>
<gene>
    <name evidence="2" type="ORF">VPARA_14820</name>
</gene>
<organism evidence="2 3">
    <name type="scientific">Variovorax paradoxus</name>
    <dbReference type="NCBI Taxonomy" id="34073"/>
    <lineage>
        <taxon>Bacteria</taxon>
        <taxon>Pseudomonadati</taxon>
        <taxon>Pseudomonadota</taxon>
        <taxon>Betaproteobacteria</taxon>
        <taxon>Burkholderiales</taxon>
        <taxon>Comamonadaceae</taxon>
        <taxon>Variovorax</taxon>
    </lineage>
</organism>
<dbReference type="AlphaFoldDB" id="A0A0H2M9S8"/>
<dbReference type="PATRIC" id="fig|34073.19.peg.1510"/>
<evidence type="ECO:0008006" key="4">
    <source>
        <dbReference type="Google" id="ProtNLM"/>
    </source>
</evidence>
<accession>A0A0H2M9S8</accession>
<dbReference type="Proteomes" id="UP000035170">
    <property type="component" value="Unassembled WGS sequence"/>
</dbReference>
<evidence type="ECO:0000313" key="3">
    <source>
        <dbReference type="Proteomes" id="UP000035170"/>
    </source>
</evidence>
<comment type="caution">
    <text evidence="2">The sequence shown here is derived from an EMBL/GenBank/DDBJ whole genome shotgun (WGS) entry which is preliminary data.</text>
</comment>
<proteinExistence type="predicted"/>
<feature type="signal peptide" evidence="1">
    <location>
        <begin position="1"/>
        <end position="31"/>
    </location>
</feature>
<dbReference type="RefSeq" id="WP_047783935.1">
    <property type="nucleotide sequence ID" value="NZ_JZWI01000007.1"/>
</dbReference>
<feature type="chain" id="PRO_5002596893" description="DUF5666 domain-containing protein" evidence="1">
    <location>
        <begin position="32"/>
        <end position="133"/>
    </location>
</feature>
<evidence type="ECO:0000256" key="1">
    <source>
        <dbReference type="SAM" id="SignalP"/>
    </source>
</evidence>
<sequence length="133" mass="13318">MISRKKPSALVAALAALVVAASALTANTAFAHGAAKPQHGGIVQTADDLSFELVAGANGATLYVIDHDDELNVAGATGKLTALNGASKSEADLKPAGGNKLEAKGISLAKGAKVVAVLTTAEKKTITVRFAIK</sequence>